<accession>A0A2V0QNE5</accession>
<evidence type="ECO:0000313" key="2">
    <source>
        <dbReference type="Proteomes" id="UP000247480"/>
    </source>
</evidence>
<sequence>MQTTKSQGVVSSCILVLILLIQVEFSKNRVTEDFKILYCSSFTGIK</sequence>
<proteinExistence type="predicted"/>
<dbReference type="Proteomes" id="UP000247480">
    <property type="component" value="Unassembled WGS sequence"/>
</dbReference>
<evidence type="ECO:0000313" key="1">
    <source>
        <dbReference type="EMBL" id="GBH12128.1"/>
    </source>
</evidence>
<gene>
    <name evidence="1" type="ORF">KPSA1_05592</name>
</gene>
<dbReference type="AlphaFoldDB" id="A0A2V0QNE5"/>
<comment type="caution">
    <text evidence="1">The sequence shown here is derived from an EMBL/GenBank/DDBJ whole genome shotgun (WGS) entry which is preliminary data.</text>
</comment>
<reference evidence="1 2" key="1">
    <citation type="submission" date="2018-04" db="EMBL/GenBank/DDBJ databases">
        <title>Draft genome sequence of Pseudomonas syringae pv. actinidiae biovar 1 strains isolated from kiwifruit in Kagawa prefecture.</title>
        <authorList>
            <person name="Tabuchi M."/>
            <person name="Saito M."/>
            <person name="Fujiwara S."/>
            <person name="Sasa N."/>
            <person name="Akimitsu K."/>
            <person name="Gomi K."/>
            <person name="Konishi-Sugita S."/>
            <person name="Hamano K."/>
            <person name="Kataoka I."/>
        </authorList>
    </citation>
    <scope>NUCLEOTIDE SEQUENCE [LARGE SCALE GENOMIC DNA]</scope>
    <source>
        <strain evidence="1 2">MAFF212206</strain>
    </source>
</reference>
<dbReference type="EMBL" id="BGJZ01000291">
    <property type="protein sequence ID" value="GBH12128.1"/>
    <property type="molecule type" value="Genomic_DNA"/>
</dbReference>
<organism evidence="1 2">
    <name type="scientific">Pseudomonas syringae pv. actinidiae</name>
    <dbReference type="NCBI Taxonomy" id="103796"/>
    <lineage>
        <taxon>Bacteria</taxon>
        <taxon>Pseudomonadati</taxon>
        <taxon>Pseudomonadota</taxon>
        <taxon>Gammaproteobacteria</taxon>
        <taxon>Pseudomonadales</taxon>
        <taxon>Pseudomonadaceae</taxon>
        <taxon>Pseudomonas</taxon>
        <taxon>Pseudomonas syringae</taxon>
    </lineage>
</organism>
<name>A0A2V0QNE5_PSESF</name>
<protein>
    <submittedName>
        <fullName evidence="1">Uncharacterized protein</fullName>
    </submittedName>
</protein>